<feature type="compositionally biased region" description="Low complexity" evidence="13">
    <location>
        <begin position="364"/>
        <end position="382"/>
    </location>
</feature>
<evidence type="ECO:0000256" key="13">
    <source>
        <dbReference type="SAM" id="MobiDB-lite"/>
    </source>
</evidence>
<keyword evidence="11 12" id="KW-0807">Transducer</keyword>
<feature type="transmembrane region" description="Helical" evidence="14">
    <location>
        <begin position="173"/>
        <end position="197"/>
    </location>
</feature>
<feature type="compositionally biased region" description="Basic residues" evidence="13">
    <location>
        <begin position="276"/>
        <end position="288"/>
    </location>
</feature>
<keyword evidence="17" id="KW-1185">Reference proteome</keyword>
<evidence type="ECO:0000313" key="16">
    <source>
        <dbReference type="EMBL" id="KAH9491328.1"/>
    </source>
</evidence>
<evidence type="ECO:0000256" key="1">
    <source>
        <dbReference type="ARBA" id="ARBA00004651"/>
    </source>
</evidence>
<comment type="subcellular location">
    <subcellularLocation>
        <location evidence="1">Cell membrane</location>
        <topology evidence="1">Multi-pass membrane protein</topology>
    </subcellularLocation>
</comment>
<feature type="domain" description="G-protein coupled receptors family 1 profile" evidence="15">
    <location>
        <begin position="1"/>
        <end position="234"/>
    </location>
</feature>
<dbReference type="PANTHER" id="PTHR45695">
    <property type="entry name" value="LEUCOKININ RECEPTOR-RELATED"/>
    <property type="match status" value="1"/>
</dbReference>
<dbReference type="PROSITE" id="PS00237">
    <property type="entry name" value="G_PROTEIN_RECEP_F1_1"/>
    <property type="match status" value="1"/>
</dbReference>
<comment type="similarity">
    <text evidence="2 12">Belongs to the G-protein coupled receptor 1 family.</text>
</comment>
<dbReference type="PROSITE" id="PS50262">
    <property type="entry name" value="G_PROTEIN_RECEP_F1_2"/>
    <property type="match status" value="1"/>
</dbReference>
<evidence type="ECO:0000256" key="14">
    <source>
        <dbReference type="SAM" id="Phobius"/>
    </source>
</evidence>
<evidence type="ECO:0000256" key="12">
    <source>
        <dbReference type="RuleBase" id="RU000688"/>
    </source>
</evidence>
<feature type="region of interest" description="Disordered" evidence="13">
    <location>
        <begin position="341"/>
        <end position="382"/>
    </location>
</feature>
<accession>A0A922HN50</accession>
<dbReference type="AlphaFoldDB" id="A0A922HN50"/>
<evidence type="ECO:0000313" key="17">
    <source>
        <dbReference type="Proteomes" id="UP000790347"/>
    </source>
</evidence>
<feature type="compositionally biased region" description="Basic and acidic residues" evidence="13">
    <location>
        <begin position="310"/>
        <end position="319"/>
    </location>
</feature>
<keyword evidence="4 12" id="KW-0812">Transmembrane</keyword>
<proteinExistence type="inferred from homology"/>
<keyword evidence="7 14" id="KW-0472">Membrane</keyword>
<keyword evidence="9 12" id="KW-0675">Receptor</keyword>
<keyword evidence="10" id="KW-0325">Glycoprotein</keyword>
<dbReference type="PRINTS" id="PR00358">
    <property type="entry name" value="BOMBESINR"/>
</dbReference>
<dbReference type="Pfam" id="PF00001">
    <property type="entry name" value="7tm_1"/>
    <property type="match status" value="1"/>
</dbReference>
<gene>
    <name evidence="16" type="ORF">DERF_016056</name>
</gene>
<evidence type="ECO:0000256" key="4">
    <source>
        <dbReference type="ARBA" id="ARBA00022692"/>
    </source>
</evidence>
<dbReference type="InterPro" id="IPR001556">
    <property type="entry name" value="Bombsn_rcpt-like"/>
</dbReference>
<dbReference type="InterPro" id="IPR017452">
    <property type="entry name" value="GPCR_Rhodpsn_7TM"/>
</dbReference>
<keyword evidence="3" id="KW-1003">Cell membrane</keyword>
<name>A0A922HN50_DERFA</name>
<dbReference type="GO" id="GO:0005886">
    <property type="term" value="C:plasma membrane"/>
    <property type="evidence" value="ECO:0007669"/>
    <property type="project" value="UniProtKB-SubCell"/>
</dbReference>
<dbReference type="Proteomes" id="UP000790347">
    <property type="component" value="Unassembled WGS sequence"/>
</dbReference>
<evidence type="ECO:0000256" key="2">
    <source>
        <dbReference type="ARBA" id="ARBA00010663"/>
    </source>
</evidence>
<organism evidence="16 17">
    <name type="scientific">Dermatophagoides farinae</name>
    <name type="common">American house dust mite</name>
    <dbReference type="NCBI Taxonomy" id="6954"/>
    <lineage>
        <taxon>Eukaryota</taxon>
        <taxon>Metazoa</taxon>
        <taxon>Ecdysozoa</taxon>
        <taxon>Arthropoda</taxon>
        <taxon>Chelicerata</taxon>
        <taxon>Arachnida</taxon>
        <taxon>Acari</taxon>
        <taxon>Acariformes</taxon>
        <taxon>Sarcoptiformes</taxon>
        <taxon>Astigmata</taxon>
        <taxon>Psoroptidia</taxon>
        <taxon>Analgoidea</taxon>
        <taxon>Pyroglyphidae</taxon>
        <taxon>Dermatophagoidinae</taxon>
        <taxon>Dermatophagoides</taxon>
    </lineage>
</organism>
<sequence length="409" mass="48420">MALFCIPFTYTNYMLGRWIFPHFLCPIIPFFQVTAVSVSIWTLTIIGIDRFFAIIYPFRSMLWLKRHKITTIFSIWLFGASIASPLLFYSRIESFQYRGENYDDCREQFSNDGGRIYTIFIFLFTFFLPIMALIFVYARICIHLIRNTTVPGNPDQNRDKYCVNKKIKVIKMLVTIVVLFAMCWFPIHLFQLLVWFHPTIQNQKTTFSYYLYVGSYFVCHWLAMAHSFVNPFVYCFMSGNFRQSLGKTLSRCWPRLFQKNNSNYHSTTITLDPNQHNHHHHHQHINKNHNHDHDNRLSNTNFDHHHHHHNDNDNDHRNDDEEISLTQTQHSITTMILMATPPQYNNNHHHHHLSSHCIDHHHQQQQQQHLPSSSSAAAETTTTTTTAKMAIHQYHSSEQNHNNNDDDFV</sequence>
<feature type="transmembrane region" description="Helical" evidence="14">
    <location>
        <begin position="116"/>
        <end position="138"/>
    </location>
</feature>
<evidence type="ECO:0000256" key="7">
    <source>
        <dbReference type="ARBA" id="ARBA00023136"/>
    </source>
</evidence>
<feature type="region of interest" description="Disordered" evidence="13">
    <location>
        <begin position="267"/>
        <end position="319"/>
    </location>
</feature>
<protein>
    <recommendedName>
        <fullName evidence="15">G-protein coupled receptors family 1 profile domain-containing protein</fullName>
    </recommendedName>
</protein>
<feature type="transmembrane region" description="Helical" evidence="14">
    <location>
        <begin position="69"/>
        <end position="89"/>
    </location>
</feature>
<evidence type="ECO:0000256" key="8">
    <source>
        <dbReference type="ARBA" id="ARBA00023157"/>
    </source>
</evidence>
<feature type="transmembrane region" description="Helical" evidence="14">
    <location>
        <begin position="20"/>
        <end position="48"/>
    </location>
</feature>
<evidence type="ECO:0000256" key="6">
    <source>
        <dbReference type="ARBA" id="ARBA00023040"/>
    </source>
</evidence>
<feature type="transmembrane region" description="Helical" evidence="14">
    <location>
        <begin position="209"/>
        <end position="237"/>
    </location>
</feature>
<evidence type="ECO:0000256" key="9">
    <source>
        <dbReference type="ARBA" id="ARBA00023170"/>
    </source>
</evidence>
<dbReference type="InterPro" id="IPR000276">
    <property type="entry name" value="GPCR_Rhodpsn"/>
</dbReference>
<dbReference type="GO" id="GO:0008528">
    <property type="term" value="F:G protein-coupled peptide receptor activity"/>
    <property type="evidence" value="ECO:0007669"/>
    <property type="project" value="InterPro"/>
</dbReference>
<evidence type="ECO:0000256" key="10">
    <source>
        <dbReference type="ARBA" id="ARBA00023180"/>
    </source>
</evidence>
<dbReference type="PANTHER" id="PTHR45695:SF9">
    <property type="entry name" value="LEUCOKININ RECEPTOR"/>
    <property type="match status" value="1"/>
</dbReference>
<dbReference type="SUPFAM" id="SSF81321">
    <property type="entry name" value="Family A G protein-coupled receptor-like"/>
    <property type="match status" value="1"/>
</dbReference>
<dbReference type="EMBL" id="ASGP02000009">
    <property type="protein sequence ID" value="KAH9491328.1"/>
    <property type="molecule type" value="Genomic_DNA"/>
</dbReference>
<dbReference type="PRINTS" id="PR00237">
    <property type="entry name" value="GPCRRHODOPSN"/>
</dbReference>
<keyword evidence="8" id="KW-1015">Disulfide bond</keyword>
<reference evidence="16" key="2">
    <citation type="journal article" date="2022" name="Res Sq">
        <title>Comparative Genomics Reveals Insights into the Divergent Evolution of Astigmatic Mites and Household Pest Adaptations.</title>
        <authorList>
            <person name="Xiong Q."/>
            <person name="Wan A.T.-Y."/>
            <person name="Liu X.-Y."/>
            <person name="Fung C.S.-H."/>
            <person name="Xiao X."/>
            <person name="Malainual N."/>
            <person name="Hou J."/>
            <person name="Wang L."/>
            <person name="Wang M."/>
            <person name="Yang K."/>
            <person name="Cui Y."/>
            <person name="Leung E."/>
            <person name="Nong W."/>
            <person name="Shin S.-K."/>
            <person name="Au S."/>
            <person name="Jeong K.Y."/>
            <person name="Chew F.T."/>
            <person name="Hui J."/>
            <person name="Leung T.F."/>
            <person name="Tungtrongchitr A."/>
            <person name="Zhong N."/>
            <person name="Liu Z."/>
            <person name="Tsui S."/>
        </authorList>
    </citation>
    <scope>NUCLEOTIDE SEQUENCE</scope>
    <source>
        <strain evidence="16">Derf</strain>
        <tissue evidence="16">Whole organism</tissue>
    </source>
</reference>
<keyword evidence="5 14" id="KW-1133">Transmembrane helix</keyword>
<keyword evidence="6 12" id="KW-0297">G-protein coupled receptor</keyword>
<comment type="caution">
    <text evidence="16">The sequence shown here is derived from an EMBL/GenBank/DDBJ whole genome shotgun (WGS) entry which is preliminary data.</text>
</comment>
<evidence type="ECO:0000256" key="3">
    <source>
        <dbReference type="ARBA" id="ARBA00022475"/>
    </source>
</evidence>
<evidence type="ECO:0000256" key="5">
    <source>
        <dbReference type="ARBA" id="ARBA00022989"/>
    </source>
</evidence>
<evidence type="ECO:0000256" key="11">
    <source>
        <dbReference type="ARBA" id="ARBA00023224"/>
    </source>
</evidence>
<evidence type="ECO:0000259" key="15">
    <source>
        <dbReference type="PROSITE" id="PS50262"/>
    </source>
</evidence>
<dbReference type="Gene3D" id="1.20.1070.10">
    <property type="entry name" value="Rhodopsin 7-helix transmembrane proteins"/>
    <property type="match status" value="1"/>
</dbReference>
<reference evidence="16" key="1">
    <citation type="submission" date="2013-05" db="EMBL/GenBank/DDBJ databases">
        <authorList>
            <person name="Yim A.K.Y."/>
            <person name="Chan T.F."/>
            <person name="Ji K.M."/>
            <person name="Liu X.Y."/>
            <person name="Zhou J.W."/>
            <person name="Li R.Q."/>
            <person name="Yang K.Y."/>
            <person name="Li J."/>
            <person name="Li M."/>
            <person name="Law P.T.W."/>
            <person name="Wu Y.L."/>
            <person name="Cai Z.L."/>
            <person name="Qin H."/>
            <person name="Bao Y."/>
            <person name="Leung R.K.K."/>
            <person name="Ng P.K.S."/>
            <person name="Zou J."/>
            <person name="Zhong X.J."/>
            <person name="Ran P.X."/>
            <person name="Zhong N.S."/>
            <person name="Liu Z.G."/>
            <person name="Tsui S.K.W."/>
        </authorList>
    </citation>
    <scope>NUCLEOTIDE SEQUENCE</scope>
    <source>
        <strain evidence="16">Derf</strain>
        <tissue evidence="16">Whole organism</tissue>
    </source>
</reference>